<keyword evidence="6 12" id="KW-0274">FAD</keyword>
<comment type="function">
    <text evidence="10">NADPH-dependent reductase which is a central component of the cytosolic iron-sulfur (Fe-S) protein assembly (CIA) machinery. Transfers electrons from NADPH via its FAD and FMN prosthetic groups to the [2Fe-2S] cluster of CIAPIN1, another key component of the CIA machinery. In turn, this reduced cluster provides electrons for assembly of cytosolic iron-sulfur cluster proteins. It can also reduce the [2Fe-2S] cluster of CISD1 and activate this protein implicated in Fe/S cluster repair. In vitro can fully activate methionine synthase/MTR in the presence of soluble cytochrome b5/CYB5A.</text>
</comment>
<dbReference type="Gene3D" id="2.40.30.10">
    <property type="entry name" value="Translation factors"/>
    <property type="match status" value="1"/>
</dbReference>
<evidence type="ECO:0000256" key="9">
    <source>
        <dbReference type="ARBA" id="ARBA00052174"/>
    </source>
</evidence>
<comment type="subunit">
    <text evidence="11">Interacts with CIAPIN1; as part of the cytosolic iron-sulfur (Fe-S) protein assembly (CIA) machinery. Interacts with DCPS.</text>
</comment>
<comment type="similarity">
    <text evidence="12">Belongs to the NADPH-dependent diflavin oxidoreductase NDOR1 family.</text>
</comment>
<evidence type="ECO:0000256" key="7">
    <source>
        <dbReference type="ARBA" id="ARBA00022857"/>
    </source>
</evidence>
<dbReference type="GO" id="GO:0016651">
    <property type="term" value="F:oxidoreductase activity, acting on NAD(P)H"/>
    <property type="evidence" value="ECO:0007669"/>
    <property type="project" value="UniProtKB-UniRule"/>
</dbReference>
<evidence type="ECO:0000313" key="15">
    <source>
        <dbReference type="EMBL" id="KAG2224656.1"/>
    </source>
</evidence>
<keyword evidence="16" id="KW-1185">Reference proteome</keyword>
<dbReference type="AlphaFoldDB" id="A0A8H7SAL2"/>
<dbReference type="FunFam" id="3.40.50.80:FF:000030">
    <property type="entry name" value="NADPH-dependent diflavin oxidoreductase 1"/>
    <property type="match status" value="1"/>
</dbReference>
<evidence type="ECO:0000256" key="10">
    <source>
        <dbReference type="ARBA" id="ARBA00059862"/>
    </source>
</evidence>
<dbReference type="GO" id="GO:0050661">
    <property type="term" value="F:NADP binding"/>
    <property type="evidence" value="ECO:0007669"/>
    <property type="project" value="UniProtKB-UniRule"/>
</dbReference>
<dbReference type="InterPro" id="IPR029039">
    <property type="entry name" value="Flavoprotein-like_sf"/>
</dbReference>
<feature type="binding site" evidence="12">
    <location>
        <position position="456"/>
    </location>
    <ligand>
        <name>NADP(+)</name>
        <dbReference type="ChEBI" id="CHEBI:58349"/>
    </ligand>
</feature>
<dbReference type="Pfam" id="PF00667">
    <property type="entry name" value="FAD_binding_1"/>
    <property type="match status" value="1"/>
</dbReference>
<feature type="binding site" evidence="12">
    <location>
        <position position="134"/>
    </location>
    <ligand>
        <name>FMN</name>
        <dbReference type="ChEBI" id="CHEBI:58210"/>
    </ligand>
</feature>
<comment type="caution">
    <text evidence="15">The sequence shown here is derived from an EMBL/GenBank/DDBJ whole genome shotgun (WGS) entry which is preliminary data.</text>
</comment>
<sequence>MSQSHRDLLVLFGSETGCAEDVAERIGRQARRRRFRTRVIAMDDYDKNKLIEEKIVIFVCSTTGQGDEPYNMKKFWRFLLRKSLPRDILSNLNCAVFGLGDSSYAKFNYPAKKLYKRLQQLGAYMIHTRGDGDDQHYLGLDGSLDPWLKIVWEEIMEKYPLPAGVDMIAEDVLLSPSLRVELLSNETALNDTTKHEQHIEPPNLESEFAMVVKSNERITDTKHFQDVRHLVLEARSEAPKYEPGDIAVFTPQNIPTEVDRFLEYMEWSDLADKLIHIQASEERSLPHHWTSIMTFRDLFIKYLDIFGVPRRSFFEMLAHFTEDELQTERLQEFASAEGQDDMFSYCQRPRRTVAEVLFDFKSATIPLEYILDLFPLIRPRSFSIASSPKVHPKEIDLCIAIVKYKTQLKKIRRGVCTKWVSQLNPGDIIERLRITKGTMKLPPSPEIPLIAIGPGTGIAPMRAFLEQRMLDGAKENVLVFGCRYHDKDYHYRLQWEEYAEQGRLKILAAFSRDQEQKLYVQDRIRQEGAMLWDLIENRQAKIVLSGSAGKMPEQVAFALKQIFMQQGGLDAEQAENYFSAMNKTGQYQEECWS</sequence>
<evidence type="ECO:0000256" key="6">
    <source>
        <dbReference type="ARBA" id="ARBA00022827"/>
    </source>
</evidence>
<keyword evidence="4 12" id="KW-0285">Flavoprotein</keyword>
<comment type="function">
    <text evidence="12">NADPH-dependent reductase which is a central component of the cytosolic iron-sulfur (Fe-S) protein assembly (CIA) machinery. Transfers electrons from NADPH via its FAD and FMN prosthetic groups to the [2Fe-2S] cluster of DRE2, another key component of the CIA machinery. In turn, this reduced cluster provides electrons for assembly of cytosolic iron-sulfur cluster proteins. Positively controls H(2)O(2)-induced cell death.</text>
</comment>
<keyword evidence="3 12" id="KW-0963">Cytoplasm</keyword>
<dbReference type="SUPFAM" id="SSF52343">
    <property type="entry name" value="Ferredoxin reductase-like, C-terminal NADP-linked domain"/>
    <property type="match status" value="1"/>
</dbReference>
<feature type="binding site" evidence="12">
    <location>
        <begin position="414"/>
        <end position="417"/>
    </location>
    <ligand>
        <name>FAD</name>
        <dbReference type="ChEBI" id="CHEBI:57692"/>
    </ligand>
</feature>
<reference evidence="15 16" key="1">
    <citation type="submission" date="2020-12" db="EMBL/GenBank/DDBJ databases">
        <title>Metabolic potential, ecology and presence of endohyphal bacteria is reflected in genomic diversity of Mucoromycotina.</title>
        <authorList>
            <person name="Muszewska A."/>
            <person name="Okrasinska A."/>
            <person name="Steczkiewicz K."/>
            <person name="Drgas O."/>
            <person name="Orlowska M."/>
            <person name="Perlinska-Lenart U."/>
            <person name="Aleksandrzak-Piekarczyk T."/>
            <person name="Szatraj K."/>
            <person name="Zielenkiewicz U."/>
            <person name="Pilsyk S."/>
            <person name="Malc E."/>
            <person name="Mieczkowski P."/>
            <person name="Kruszewska J.S."/>
            <person name="Biernat P."/>
            <person name="Pawlowska J."/>
        </authorList>
    </citation>
    <scope>NUCLEOTIDE SEQUENCE [LARGE SCALE GENOMIC DNA]</scope>
    <source>
        <strain evidence="15 16">CBS 142.35</strain>
    </source>
</reference>
<dbReference type="GO" id="GO:0010181">
    <property type="term" value="F:FMN binding"/>
    <property type="evidence" value="ECO:0007669"/>
    <property type="project" value="UniProtKB-UniRule"/>
</dbReference>
<comment type="cofactor">
    <cofactor evidence="2 12">
        <name>FAD</name>
        <dbReference type="ChEBI" id="CHEBI:57692"/>
    </cofactor>
</comment>
<dbReference type="Gene3D" id="3.40.50.360">
    <property type="match status" value="1"/>
</dbReference>
<feature type="binding site" evidence="12">
    <location>
        <position position="350"/>
    </location>
    <ligand>
        <name>FAD</name>
        <dbReference type="ChEBI" id="CHEBI:57692"/>
    </ligand>
</feature>
<dbReference type="GO" id="GO:0160246">
    <property type="term" value="F:NADPH-iron-sulfur [2Fe-2S] protein oxidoreductase activity"/>
    <property type="evidence" value="ECO:0007669"/>
    <property type="project" value="InterPro"/>
</dbReference>
<comment type="catalytic activity">
    <reaction evidence="9">
        <text>2 oxidized [2Fe-2S]-[protein] + NADPH = 2 reduced [2Fe-2S]-[protein] + NADP(+) + H(+)</text>
        <dbReference type="Rhea" id="RHEA:67716"/>
        <dbReference type="Rhea" id="RHEA-COMP:17327"/>
        <dbReference type="Rhea" id="RHEA-COMP:17328"/>
        <dbReference type="ChEBI" id="CHEBI:15378"/>
        <dbReference type="ChEBI" id="CHEBI:33737"/>
        <dbReference type="ChEBI" id="CHEBI:33738"/>
        <dbReference type="ChEBI" id="CHEBI:57783"/>
        <dbReference type="ChEBI" id="CHEBI:58349"/>
    </reaction>
    <physiologicalReaction direction="left-to-right" evidence="9">
        <dbReference type="Rhea" id="RHEA:67717"/>
    </physiologicalReaction>
</comment>
<dbReference type="PRINTS" id="PR00371">
    <property type="entry name" value="FPNCR"/>
</dbReference>
<dbReference type="PANTHER" id="PTHR19384">
    <property type="entry name" value="NITRIC OXIDE SYNTHASE-RELATED"/>
    <property type="match status" value="1"/>
</dbReference>
<dbReference type="InterPro" id="IPR008254">
    <property type="entry name" value="Flavodoxin/NO_synth"/>
</dbReference>
<feature type="binding site" evidence="12">
    <location>
        <begin position="511"/>
        <end position="512"/>
    </location>
    <ligand>
        <name>NADP(+)</name>
        <dbReference type="ChEBI" id="CHEBI:58349"/>
    </ligand>
</feature>
<dbReference type="GO" id="GO:0050660">
    <property type="term" value="F:flavin adenine dinucleotide binding"/>
    <property type="evidence" value="ECO:0007669"/>
    <property type="project" value="UniProtKB-UniRule"/>
</dbReference>
<comment type="subunit">
    <text evidence="12">Interacts with DRE2; as part of the cytosolic iron-sulfur (Fe-S) protein assembly (CIA) machinery.</text>
</comment>
<keyword evidence="7 12" id="KW-0521">NADP</keyword>
<gene>
    <name evidence="12" type="primary">TAH18</name>
    <name evidence="15" type="ORF">INT45_007901</name>
</gene>
<organism evidence="15 16">
    <name type="scientific">Circinella minor</name>
    <dbReference type="NCBI Taxonomy" id="1195481"/>
    <lineage>
        <taxon>Eukaryota</taxon>
        <taxon>Fungi</taxon>
        <taxon>Fungi incertae sedis</taxon>
        <taxon>Mucoromycota</taxon>
        <taxon>Mucoromycotina</taxon>
        <taxon>Mucoromycetes</taxon>
        <taxon>Mucorales</taxon>
        <taxon>Lichtheimiaceae</taxon>
        <taxon>Circinella</taxon>
    </lineage>
</organism>
<comment type="caution">
    <text evidence="12">Lacks conserved residue(s) required for the propagation of feature annotation.</text>
</comment>
<dbReference type="SUPFAM" id="SSF52218">
    <property type="entry name" value="Flavoproteins"/>
    <property type="match status" value="1"/>
</dbReference>
<evidence type="ECO:0000256" key="5">
    <source>
        <dbReference type="ARBA" id="ARBA00022643"/>
    </source>
</evidence>
<feature type="binding site" evidence="12">
    <location>
        <position position="592"/>
    </location>
    <ligand>
        <name>FAD</name>
        <dbReference type="ChEBI" id="CHEBI:57692"/>
    </ligand>
</feature>
<feature type="domain" description="FAD-binding FR-type" evidence="14">
    <location>
        <begin position="205"/>
        <end position="450"/>
    </location>
</feature>
<evidence type="ECO:0000256" key="4">
    <source>
        <dbReference type="ARBA" id="ARBA00022630"/>
    </source>
</evidence>
<dbReference type="InterPro" id="IPR023173">
    <property type="entry name" value="NADPH_Cyt_P450_Rdtase_alpha"/>
</dbReference>
<dbReference type="PROSITE" id="PS51384">
    <property type="entry name" value="FAD_FR"/>
    <property type="match status" value="1"/>
</dbReference>
<dbReference type="SUPFAM" id="SSF63380">
    <property type="entry name" value="Riboflavin synthase domain-like"/>
    <property type="match status" value="1"/>
</dbReference>
<dbReference type="EC" id="1.18.1.-" evidence="12"/>
<keyword evidence="5 12" id="KW-0288">FMN</keyword>
<dbReference type="Pfam" id="PF00258">
    <property type="entry name" value="Flavodoxin_1"/>
    <property type="match status" value="1"/>
</dbReference>
<dbReference type="GO" id="GO:0005634">
    <property type="term" value="C:nucleus"/>
    <property type="evidence" value="ECO:0007669"/>
    <property type="project" value="UniProtKB-ARBA"/>
</dbReference>
<dbReference type="InterPro" id="IPR001094">
    <property type="entry name" value="Flavdoxin-like"/>
</dbReference>
<dbReference type="PANTHER" id="PTHR19384:SF10">
    <property type="entry name" value="NADPH-DEPENDENT DIFLAVIN OXIDOREDUCTASE 1"/>
    <property type="match status" value="1"/>
</dbReference>
<feature type="binding site" evidence="12">
    <location>
        <begin position="380"/>
        <end position="383"/>
    </location>
    <ligand>
        <name>FAD</name>
        <dbReference type="ChEBI" id="CHEBI:57692"/>
    </ligand>
</feature>
<dbReference type="PRINTS" id="PR00369">
    <property type="entry name" value="FLAVODOXIN"/>
</dbReference>
<dbReference type="OrthoDB" id="1856718at2759"/>
<dbReference type="EMBL" id="JAEPRB010000039">
    <property type="protein sequence ID" value="KAG2224656.1"/>
    <property type="molecule type" value="Genomic_DNA"/>
</dbReference>
<evidence type="ECO:0000313" key="16">
    <source>
        <dbReference type="Proteomes" id="UP000646827"/>
    </source>
</evidence>
<protein>
    <recommendedName>
        <fullName evidence="12">NADPH-dependent diflavin oxidoreductase 1</fullName>
        <ecNumber evidence="12">1.18.1.-</ecNumber>
    </recommendedName>
    <alternativeName>
        <fullName evidence="12">NADPH-dependent FMN and FAD-containing oxidoreductase</fullName>
    </alternativeName>
</protein>
<feature type="domain" description="Flavodoxin-like" evidence="13">
    <location>
        <begin position="8"/>
        <end position="152"/>
    </location>
</feature>
<evidence type="ECO:0000256" key="8">
    <source>
        <dbReference type="ARBA" id="ARBA00023002"/>
    </source>
</evidence>
<evidence type="ECO:0000256" key="3">
    <source>
        <dbReference type="ARBA" id="ARBA00022490"/>
    </source>
</evidence>
<keyword evidence="12" id="KW-0496">Mitochondrion</keyword>
<feature type="binding site" evidence="12">
    <location>
        <begin position="517"/>
        <end position="521"/>
    </location>
    <ligand>
        <name>NADP(+)</name>
        <dbReference type="ChEBI" id="CHEBI:58349"/>
    </ligand>
</feature>
<dbReference type="InterPro" id="IPR001709">
    <property type="entry name" value="Flavoprot_Pyr_Nucl_cyt_Rdtase"/>
</dbReference>
<comment type="similarity">
    <text evidence="12">In the C-terminal section; belongs to the flavoprotein pyridine nucleotide cytochrome reductase family.</text>
</comment>
<name>A0A8H7SAL2_9FUNG</name>
<dbReference type="HAMAP" id="MF_03178">
    <property type="entry name" value="NDOR1"/>
    <property type="match status" value="1"/>
</dbReference>
<feature type="binding site" evidence="12">
    <location>
        <begin position="61"/>
        <end position="64"/>
    </location>
    <ligand>
        <name>FMN</name>
        <dbReference type="ChEBI" id="CHEBI:58210"/>
    </ligand>
</feature>
<dbReference type="PROSITE" id="PS50902">
    <property type="entry name" value="FLAVODOXIN_LIKE"/>
    <property type="match status" value="1"/>
</dbReference>
<dbReference type="InterPro" id="IPR001433">
    <property type="entry name" value="OxRdtase_FAD/NAD-bd"/>
</dbReference>
<dbReference type="InterPro" id="IPR017938">
    <property type="entry name" value="Riboflavin_synthase-like_b-brl"/>
</dbReference>
<dbReference type="Gene3D" id="1.20.990.10">
    <property type="entry name" value="NADPH-cytochrome p450 Reductase, Chain A, domain 3"/>
    <property type="match status" value="1"/>
</dbReference>
<keyword evidence="8 12" id="KW-0560">Oxidoreductase</keyword>
<dbReference type="InterPro" id="IPR003097">
    <property type="entry name" value="CysJ-like_FAD-binding"/>
</dbReference>
<proteinExistence type="inferred from homology"/>
<evidence type="ECO:0000256" key="1">
    <source>
        <dbReference type="ARBA" id="ARBA00001917"/>
    </source>
</evidence>
<comment type="subcellular location">
    <subcellularLocation>
        <location evidence="12">Cytoplasm</location>
    </subcellularLocation>
    <subcellularLocation>
        <location evidence="12">Mitochondrion</location>
    </subcellularLocation>
    <text evidence="12">Relocalizes to mitochondria after H(2)O(2) exposure.</text>
</comment>
<comment type="similarity">
    <text evidence="12">In the N-terminal section; belongs to the flavodoxin family.</text>
</comment>
<dbReference type="InterPro" id="IPR017927">
    <property type="entry name" value="FAD-bd_FR_type"/>
</dbReference>
<dbReference type="InterPro" id="IPR028879">
    <property type="entry name" value="NDOR1"/>
</dbReference>
<evidence type="ECO:0000256" key="12">
    <source>
        <dbReference type="HAMAP-Rule" id="MF_03178"/>
    </source>
</evidence>
<feature type="binding site" evidence="12">
    <location>
        <begin position="99"/>
        <end position="108"/>
    </location>
    <ligand>
        <name>FMN</name>
        <dbReference type="ChEBI" id="CHEBI:58210"/>
    </ligand>
</feature>
<dbReference type="FunFam" id="1.20.990.10:FF:000008">
    <property type="entry name" value="NADPH-dependent diflavin oxidoreductase 1"/>
    <property type="match status" value="1"/>
</dbReference>
<accession>A0A8H7SAL2</accession>
<dbReference type="InterPro" id="IPR039261">
    <property type="entry name" value="FNR_nucleotide-bd"/>
</dbReference>
<dbReference type="Pfam" id="PF00175">
    <property type="entry name" value="NAD_binding_1"/>
    <property type="match status" value="1"/>
</dbReference>
<dbReference type="Proteomes" id="UP000646827">
    <property type="component" value="Unassembled WGS sequence"/>
</dbReference>
<evidence type="ECO:0000256" key="2">
    <source>
        <dbReference type="ARBA" id="ARBA00001974"/>
    </source>
</evidence>
<evidence type="ECO:0000256" key="11">
    <source>
        <dbReference type="ARBA" id="ARBA00063044"/>
    </source>
</evidence>
<dbReference type="GO" id="GO:0016226">
    <property type="term" value="P:iron-sulfur cluster assembly"/>
    <property type="evidence" value="ECO:0007669"/>
    <property type="project" value="UniProtKB-UniRule"/>
</dbReference>
<dbReference type="Gene3D" id="3.40.50.80">
    <property type="entry name" value="Nucleotide-binding domain of ferredoxin-NADP reductase (FNR) module"/>
    <property type="match status" value="1"/>
</dbReference>
<evidence type="ECO:0000259" key="13">
    <source>
        <dbReference type="PROSITE" id="PS50902"/>
    </source>
</evidence>
<dbReference type="GO" id="GO:0005829">
    <property type="term" value="C:cytosol"/>
    <property type="evidence" value="ECO:0007669"/>
    <property type="project" value="UniProtKB-ARBA"/>
</dbReference>
<evidence type="ECO:0000259" key="14">
    <source>
        <dbReference type="PROSITE" id="PS51384"/>
    </source>
</evidence>
<dbReference type="GO" id="GO:0005739">
    <property type="term" value="C:mitochondrion"/>
    <property type="evidence" value="ECO:0007669"/>
    <property type="project" value="UniProtKB-SubCell"/>
</dbReference>
<comment type="cofactor">
    <cofactor evidence="1 12">
        <name>FMN</name>
        <dbReference type="ChEBI" id="CHEBI:58210"/>
    </cofactor>
</comment>
<dbReference type="FunFam" id="3.40.50.360:FF:000015">
    <property type="entry name" value="NADPH-dependent diflavin oxidoreductase 1"/>
    <property type="match status" value="1"/>
</dbReference>